<proteinExistence type="predicted"/>
<name>A0ABY5VGG1_9FIRM</name>
<keyword evidence="3" id="KW-1185">Reference proteome</keyword>
<dbReference type="RefSeq" id="WP_028530105.1">
    <property type="nucleotide sequence ID" value="NZ_CABLBR010000043.1"/>
</dbReference>
<reference evidence="2" key="1">
    <citation type="journal article" date="2022" name="Cell">
        <title>Design, construction, and in vivo augmentation of a complex gut microbiome.</title>
        <authorList>
            <person name="Cheng A.G."/>
            <person name="Ho P.Y."/>
            <person name="Aranda-Diaz A."/>
            <person name="Jain S."/>
            <person name="Yu F.B."/>
            <person name="Meng X."/>
            <person name="Wang M."/>
            <person name="Iakiviak M."/>
            <person name="Nagashima K."/>
            <person name="Zhao A."/>
            <person name="Murugkar P."/>
            <person name="Patil A."/>
            <person name="Atabakhsh K."/>
            <person name="Weakley A."/>
            <person name="Yan J."/>
            <person name="Brumbaugh A.R."/>
            <person name="Higginbottom S."/>
            <person name="Dimas A."/>
            <person name="Shiver A.L."/>
            <person name="Deutschbauer A."/>
            <person name="Neff N."/>
            <person name="Sonnenburg J.L."/>
            <person name="Huang K.C."/>
            <person name="Fischbach M.A."/>
        </authorList>
    </citation>
    <scope>NUCLEOTIDE SEQUENCE</scope>
    <source>
        <strain evidence="2">DSM 19829</strain>
    </source>
</reference>
<dbReference type="Proteomes" id="UP001060164">
    <property type="component" value="Chromosome"/>
</dbReference>
<sequence length="337" mass="39045">MKKIKLLLGAYIDSVNAQDINCYNIAKYIDKDKFEVHVLTHGGNVNIPSVICHSISNGRVFKNIEKYLTMKKIDADVYYLPRVEKVDILFAKRSKKTITSSVEIQTVYADEIYKRFFNEYISGYFCISGFLNDLNIDKWGKSVPVLYLGVSAEYENIHRKLLKNIIWIGSVVQRKRPELLIQLAEHFRNLNFILVGDGELLEEIKSKTKEMTNIFFTGKIDNSSVLEWLKKSDLLVMTSEREGLPKVVLEAASKGVPSVYINEYYKIDYIENGINGYEVSDINSMIRVIDLLANNNDMYMFCSQHASKLAQKYHWNILIKQYEDFFIDTFISEEKKV</sequence>
<dbReference type="CDD" id="cd03801">
    <property type="entry name" value="GT4_PimA-like"/>
    <property type="match status" value="1"/>
</dbReference>
<evidence type="ECO:0000313" key="2">
    <source>
        <dbReference type="EMBL" id="UWP59031.1"/>
    </source>
</evidence>
<gene>
    <name evidence="2" type="ORF">NQ502_16930</name>
</gene>
<feature type="domain" description="Glycosyl transferase family 1" evidence="1">
    <location>
        <begin position="164"/>
        <end position="306"/>
    </location>
</feature>
<protein>
    <submittedName>
        <fullName evidence="2">Glycosyltransferase family 4 protein</fullName>
    </submittedName>
</protein>
<dbReference type="Gene3D" id="3.40.50.2000">
    <property type="entry name" value="Glycogen Phosphorylase B"/>
    <property type="match status" value="2"/>
</dbReference>
<dbReference type="SUPFAM" id="SSF53756">
    <property type="entry name" value="UDP-Glycosyltransferase/glycogen phosphorylase"/>
    <property type="match status" value="1"/>
</dbReference>
<dbReference type="InterPro" id="IPR050194">
    <property type="entry name" value="Glycosyltransferase_grp1"/>
</dbReference>
<dbReference type="InterPro" id="IPR001296">
    <property type="entry name" value="Glyco_trans_1"/>
</dbReference>
<dbReference type="EMBL" id="CP102290">
    <property type="protein sequence ID" value="UWP59031.1"/>
    <property type="molecule type" value="Genomic_DNA"/>
</dbReference>
<dbReference type="PANTHER" id="PTHR45947:SF3">
    <property type="entry name" value="SULFOQUINOVOSYL TRANSFERASE SQD2"/>
    <property type="match status" value="1"/>
</dbReference>
<dbReference type="Pfam" id="PF00534">
    <property type="entry name" value="Glycos_transf_1"/>
    <property type="match status" value="1"/>
</dbReference>
<evidence type="ECO:0000259" key="1">
    <source>
        <dbReference type="Pfam" id="PF00534"/>
    </source>
</evidence>
<accession>A0ABY5VGG1</accession>
<dbReference type="PANTHER" id="PTHR45947">
    <property type="entry name" value="SULFOQUINOVOSYL TRANSFERASE SQD2"/>
    <property type="match status" value="1"/>
</dbReference>
<organism evidence="2 3">
    <name type="scientific">Ruminococcus gauvreauii</name>
    <dbReference type="NCBI Taxonomy" id="438033"/>
    <lineage>
        <taxon>Bacteria</taxon>
        <taxon>Bacillati</taxon>
        <taxon>Bacillota</taxon>
        <taxon>Clostridia</taxon>
        <taxon>Eubacteriales</taxon>
        <taxon>Oscillospiraceae</taxon>
        <taxon>Ruminococcus</taxon>
    </lineage>
</organism>
<evidence type="ECO:0000313" key="3">
    <source>
        <dbReference type="Proteomes" id="UP001060164"/>
    </source>
</evidence>